<dbReference type="PROSITE" id="PS50011">
    <property type="entry name" value="PROTEIN_KINASE_DOM"/>
    <property type="match status" value="1"/>
</dbReference>
<dbReference type="InterPro" id="IPR017441">
    <property type="entry name" value="Protein_kinase_ATP_BS"/>
</dbReference>
<dbReference type="PROSITE" id="PS00108">
    <property type="entry name" value="PROTEIN_KINASE_ST"/>
    <property type="match status" value="1"/>
</dbReference>
<dbReference type="PANTHER" id="PTHR24349">
    <property type="entry name" value="SERINE/THREONINE-PROTEIN KINASE"/>
    <property type="match status" value="1"/>
</dbReference>
<feature type="domain" description="Protein kinase" evidence="8">
    <location>
        <begin position="6"/>
        <end position="277"/>
    </location>
</feature>
<organism evidence="9 10">
    <name type="scientific">Ceriporiopsis subvermispora (strain B)</name>
    <name type="common">White-rot fungus</name>
    <name type="synonym">Gelatoporia subvermispora</name>
    <dbReference type="NCBI Taxonomy" id="914234"/>
    <lineage>
        <taxon>Eukaryota</taxon>
        <taxon>Fungi</taxon>
        <taxon>Dikarya</taxon>
        <taxon>Basidiomycota</taxon>
        <taxon>Agaricomycotina</taxon>
        <taxon>Agaricomycetes</taxon>
        <taxon>Polyporales</taxon>
        <taxon>Gelatoporiaceae</taxon>
        <taxon>Gelatoporia</taxon>
    </lineage>
</organism>
<dbReference type="OrthoDB" id="541276at2759"/>
<comment type="similarity">
    <text evidence="7">Belongs to the protein kinase superfamily.</text>
</comment>
<evidence type="ECO:0000256" key="5">
    <source>
        <dbReference type="ARBA" id="ARBA00022840"/>
    </source>
</evidence>
<protein>
    <recommendedName>
        <fullName evidence="8">Protein kinase domain-containing protein</fullName>
    </recommendedName>
</protein>
<evidence type="ECO:0000256" key="7">
    <source>
        <dbReference type="RuleBase" id="RU000304"/>
    </source>
</evidence>
<dbReference type="SMART" id="SM00220">
    <property type="entry name" value="S_TKc"/>
    <property type="match status" value="1"/>
</dbReference>
<evidence type="ECO:0000256" key="2">
    <source>
        <dbReference type="ARBA" id="ARBA00022679"/>
    </source>
</evidence>
<evidence type="ECO:0000256" key="6">
    <source>
        <dbReference type="PROSITE-ProRule" id="PRU10141"/>
    </source>
</evidence>
<sequence>LRGNTYELQKPLGEGAYGVVYRALMLESPPDAPEYRAIKVVRKHIPGRPDSYARLKREMELHRAVSAHPGVVTLHDAAESDEFVFMVLEYCDGGDLFDKIIEDGMFDGNDELIKKVFIKILDAVEYCHESGVFHRDLKPENILCNKDGSEVRLADFGLATNQTRSVSHGCGTEFYISPECVGKLYSYAPYHTAPADIWSLGVILINMISDCAPWSRPTLRDAGFCGFLEDPFFFYRAIPGVSRAAADLFDRIFHTNPLARLSIPEIREAVLQIDTFFKEP</sequence>
<dbReference type="InterPro" id="IPR008271">
    <property type="entry name" value="Ser/Thr_kinase_AS"/>
</dbReference>
<dbReference type="InterPro" id="IPR000719">
    <property type="entry name" value="Prot_kinase_dom"/>
</dbReference>
<evidence type="ECO:0000256" key="4">
    <source>
        <dbReference type="ARBA" id="ARBA00022777"/>
    </source>
</evidence>
<dbReference type="PROSITE" id="PS00107">
    <property type="entry name" value="PROTEIN_KINASE_ATP"/>
    <property type="match status" value="1"/>
</dbReference>
<dbReference type="InterPro" id="IPR050205">
    <property type="entry name" value="CDPK_Ser/Thr_kinases"/>
</dbReference>
<keyword evidence="5 6" id="KW-0067">ATP-binding</keyword>
<evidence type="ECO:0000259" key="8">
    <source>
        <dbReference type="PROSITE" id="PS50011"/>
    </source>
</evidence>
<name>M2QL53_CERS8</name>
<keyword evidence="1 7" id="KW-0723">Serine/threonine-protein kinase</keyword>
<dbReference type="GO" id="GO:0005524">
    <property type="term" value="F:ATP binding"/>
    <property type="evidence" value="ECO:0007669"/>
    <property type="project" value="UniProtKB-UniRule"/>
</dbReference>
<dbReference type="EMBL" id="KB445808">
    <property type="protein sequence ID" value="EMD32865.1"/>
    <property type="molecule type" value="Genomic_DNA"/>
</dbReference>
<feature type="non-terminal residue" evidence="9">
    <location>
        <position position="280"/>
    </location>
</feature>
<evidence type="ECO:0000313" key="10">
    <source>
        <dbReference type="Proteomes" id="UP000016930"/>
    </source>
</evidence>
<reference evidence="9 10" key="1">
    <citation type="journal article" date="2012" name="Proc. Natl. Acad. Sci. U.S.A.">
        <title>Comparative genomics of Ceriporiopsis subvermispora and Phanerochaete chrysosporium provide insight into selective ligninolysis.</title>
        <authorList>
            <person name="Fernandez-Fueyo E."/>
            <person name="Ruiz-Duenas F.J."/>
            <person name="Ferreira P."/>
            <person name="Floudas D."/>
            <person name="Hibbett D.S."/>
            <person name="Canessa P."/>
            <person name="Larrondo L.F."/>
            <person name="James T.Y."/>
            <person name="Seelenfreund D."/>
            <person name="Lobos S."/>
            <person name="Polanco R."/>
            <person name="Tello M."/>
            <person name="Honda Y."/>
            <person name="Watanabe T."/>
            <person name="Watanabe T."/>
            <person name="Ryu J.S."/>
            <person name="Kubicek C.P."/>
            <person name="Schmoll M."/>
            <person name="Gaskell J."/>
            <person name="Hammel K.E."/>
            <person name="St John F.J."/>
            <person name="Vanden Wymelenberg A."/>
            <person name="Sabat G."/>
            <person name="Splinter BonDurant S."/>
            <person name="Syed K."/>
            <person name="Yadav J.S."/>
            <person name="Doddapaneni H."/>
            <person name="Subramanian V."/>
            <person name="Lavin J.L."/>
            <person name="Oguiza J.A."/>
            <person name="Perez G."/>
            <person name="Pisabarro A.G."/>
            <person name="Ramirez L."/>
            <person name="Santoyo F."/>
            <person name="Master E."/>
            <person name="Coutinho P.M."/>
            <person name="Henrissat B."/>
            <person name="Lombard V."/>
            <person name="Magnuson J.K."/>
            <person name="Kuees U."/>
            <person name="Hori C."/>
            <person name="Igarashi K."/>
            <person name="Samejima M."/>
            <person name="Held B.W."/>
            <person name="Barry K.W."/>
            <person name="LaButti K.M."/>
            <person name="Lapidus A."/>
            <person name="Lindquist E.A."/>
            <person name="Lucas S.M."/>
            <person name="Riley R."/>
            <person name="Salamov A.A."/>
            <person name="Hoffmeister D."/>
            <person name="Schwenk D."/>
            <person name="Hadar Y."/>
            <person name="Yarden O."/>
            <person name="de Vries R.P."/>
            <person name="Wiebenga A."/>
            <person name="Stenlid J."/>
            <person name="Eastwood D."/>
            <person name="Grigoriev I.V."/>
            <person name="Berka R.M."/>
            <person name="Blanchette R.A."/>
            <person name="Kersten P."/>
            <person name="Martinez A.T."/>
            <person name="Vicuna R."/>
            <person name="Cullen D."/>
        </authorList>
    </citation>
    <scope>NUCLEOTIDE SEQUENCE [LARGE SCALE GENOMIC DNA]</scope>
    <source>
        <strain evidence="9 10">B</strain>
    </source>
</reference>
<dbReference type="InterPro" id="IPR011009">
    <property type="entry name" value="Kinase-like_dom_sf"/>
</dbReference>
<feature type="binding site" evidence="6">
    <location>
        <position position="43"/>
    </location>
    <ligand>
        <name>ATP</name>
        <dbReference type="ChEBI" id="CHEBI:30616"/>
    </ligand>
</feature>
<evidence type="ECO:0000256" key="3">
    <source>
        <dbReference type="ARBA" id="ARBA00022741"/>
    </source>
</evidence>
<keyword evidence="4" id="KW-0418">Kinase</keyword>
<dbReference type="Gene3D" id="1.10.510.10">
    <property type="entry name" value="Transferase(Phosphotransferase) domain 1"/>
    <property type="match status" value="1"/>
</dbReference>
<dbReference type="STRING" id="914234.M2QL53"/>
<dbReference type="Proteomes" id="UP000016930">
    <property type="component" value="Unassembled WGS sequence"/>
</dbReference>
<keyword evidence="10" id="KW-1185">Reference proteome</keyword>
<keyword evidence="2" id="KW-0808">Transferase</keyword>
<accession>M2QL53</accession>
<evidence type="ECO:0000256" key="1">
    <source>
        <dbReference type="ARBA" id="ARBA00022527"/>
    </source>
</evidence>
<dbReference type="Pfam" id="PF00069">
    <property type="entry name" value="Pkinase"/>
    <property type="match status" value="1"/>
</dbReference>
<dbReference type="SUPFAM" id="SSF56112">
    <property type="entry name" value="Protein kinase-like (PK-like)"/>
    <property type="match status" value="1"/>
</dbReference>
<proteinExistence type="inferred from homology"/>
<dbReference type="GO" id="GO:0004674">
    <property type="term" value="F:protein serine/threonine kinase activity"/>
    <property type="evidence" value="ECO:0007669"/>
    <property type="project" value="UniProtKB-KW"/>
</dbReference>
<dbReference type="HOGENOM" id="CLU_000288_63_0_1"/>
<dbReference type="AlphaFoldDB" id="M2QL53"/>
<keyword evidence="3 6" id="KW-0547">Nucleotide-binding</keyword>
<feature type="non-terminal residue" evidence="9">
    <location>
        <position position="1"/>
    </location>
</feature>
<gene>
    <name evidence="9" type="ORF">CERSUDRAFT_21928</name>
</gene>
<evidence type="ECO:0000313" key="9">
    <source>
        <dbReference type="EMBL" id="EMD32865.1"/>
    </source>
</evidence>